<evidence type="ECO:0000313" key="4">
    <source>
        <dbReference type="Proteomes" id="UP000020773"/>
    </source>
</evidence>
<dbReference type="AlphaFoldDB" id="A0A015VCL7"/>
<dbReference type="EMBL" id="JGDB01000009">
    <property type="protein sequence ID" value="EXY92970.1"/>
    <property type="molecule type" value="Genomic_DNA"/>
</dbReference>
<dbReference type="RefSeq" id="WP_032589488.1">
    <property type="nucleotide sequence ID" value="NZ_JGDB01000006.1"/>
</dbReference>
<dbReference type="Proteomes" id="UP000020773">
    <property type="component" value="Unassembled WGS sequence"/>
</dbReference>
<sequence length="85" mass="10271">MSKTIEGKEYLSFGEGLYQMSKRGIIGRRIRLTKKRAWILRDMIKRLEDYVPEENSPRFNDYCATLEWMRQEINKRYSEFDLGTI</sequence>
<name>A0A015VCL7_BACFG</name>
<dbReference type="EMBL" id="JGDB01000008">
    <property type="protein sequence ID" value="EXY93030.1"/>
    <property type="molecule type" value="Genomic_DNA"/>
</dbReference>
<evidence type="ECO:0000313" key="1">
    <source>
        <dbReference type="EMBL" id="EXY92970.1"/>
    </source>
</evidence>
<dbReference type="EMBL" id="JGDB01000006">
    <property type="protein sequence ID" value="EXY93086.1"/>
    <property type="molecule type" value="Genomic_DNA"/>
</dbReference>
<evidence type="ECO:0000313" key="2">
    <source>
        <dbReference type="EMBL" id="EXY93030.1"/>
    </source>
</evidence>
<proteinExistence type="predicted"/>
<dbReference type="PATRIC" id="fig|1339316.3.peg.148"/>
<organism evidence="3 4">
    <name type="scientific">Bacteroides fragilis str. 3998T(B)3</name>
    <dbReference type="NCBI Taxonomy" id="1339316"/>
    <lineage>
        <taxon>Bacteria</taxon>
        <taxon>Pseudomonadati</taxon>
        <taxon>Bacteroidota</taxon>
        <taxon>Bacteroidia</taxon>
        <taxon>Bacteroidales</taxon>
        <taxon>Bacteroidaceae</taxon>
        <taxon>Bacteroides</taxon>
    </lineage>
</organism>
<protein>
    <submittedName>
        <fullName evidence="3">Uncharacterized protein</fullName>
    </submittedName>
</protein>
<reference evidence="3 4" key="1">
    <citation type="submission" date="2014-02" db="EMBL/GenBank/DDBJ databases">
        <authorList>
            <person name="Sears C."/>
            <person name="Carroll K."/>
            <person name="Sack B.R."/>
            <person name="Qadri F."/>
            <person name="Myers L.L."/>
            <person name="Chung G.-T."/>
            <person name="Escheverria P."/>
            <person name="Fraser C.M."/>
            <person name="Sadzewicz L."/>
            <person name="Shefchek K.A."/>
            <person name="Tallon L."/>
            <person name="Das S.P."/>
            <person name="Daugherty S."/>
            <person name="Mongodin E.F."/>
        </authorList>
    </citation>
    <scope>NUCLEOTIDE SEQUENCE [LARGE SCALE GENOMIC DNA]</scope>
    <source>
        <strain evidence="3">3998T</strain>
        <strain evidence="4">3998T(B)3</strain>
    </source>
</reference>
<gene>
    <name evidence="3" type="ORF">M125_0146</name>
    <name evidence="2" type="ORF">M125_0238</name>
    <name evidence="1" type="ORF">M125_0325</name>
</gene>
<accession>A0A015VCL7</accession>
<evidence type="ECO:0000313" key="3">
    <source>
        <dbReference type="EMBL" id="EXY93086.1"/>
    </source>
</evidence>
<comment type="caution">
    <text evidence="3">The sequence shown here is derived from an EMBL/GenBank/DDBJ whole genome shotgun (WGS) entry which is preliminary data.</text>
</comment>